<dbReference type="GO" id="GO:0003676">
    <property type="term" value="F:nucleic acid binding"/>
    <property type="evidence" value="ECO:0007669"/>
    <property type="project" value="InterPro"/>
</dbReference>
<dbReference type="AlphaFoldDB" id="A0A645BW24"/>
<dbReference type="PANTHER" id="PTHR43542">
    <property type="entry name" value="METHYLTRANSFERASE"/>
    <property type="match status" value="1"/>
</dbReference>
<evidence type="ECO:0000313" key="3">
    <source>
        <dbReference type="EMBL" id="MPM69472.1"/>
    </source>
</evidence>
<reference evidence="3" key="1">
    <citation type="submission" date="2019-08" db="EMBL/GenBank/DDBJ databases">
        <authorList>
            <person name="Kucharzyk K."/>
            <person name="Murdoch R.W."/>
            <person name="Higgins S."/>
            <person name="Loffler F."/>
        </authorList>
    </citation>
    <scope>NUCLEOTIDE SEQUENCE</scope>
</reference>
<name>A0A645BW24_9ZZZZ</name>
<dbReference type="PIRSF" id="PIRSF004553">
    <property type="entry name" value="CHP00095"/>
    <property type="match status" value="1"/>
</dbReference>
<comment type="caution">
    <text evidence="3">The sequence shown here is derived from an EMBL/GenBank/DDBJ whole genome shotgun (WGS) entry which is preliminary data.</text>
</comment>
<dbReference type="GO" id="GO:0052913">
    <property type="term" value="F:16S rRNA (guanine(966)-N(2))-methyltransferase activity"/>
    <property type="evidence" value="ECO:0007669"/>
    <property type="project" value="UniProtKB-EC"/>
</dbReference>
<dbReference type="InterPro" id="IPR029063">
    <property type="entry name" value="SAM-dependent_MTases_sf"/>
</dbReference>
<sequence length="188" mass="21100">MRIIGGEHRGKGIIPPRNFSARPTTDFAKEGLFNTLCNMYDFEEISVLDLFSGTGGITYEFASRGCTSITTIEMNQIHSNFIKSTVAKLNLKGVNLVRHNVFDFIEICRISFDIIFADPPYDLDGLSKLPDKILSKNLLNEGGLLILEHPSSFDFSKHPAFFKAKKYGNVHFAFFKTADPIETISQIN</sequence>
<organism evidence="3">
    <name type="scientific">bioreactor metagenome</name>
    <dbReference type="NCBI Taxonomy" id="1076179"/>
    <lineage>
        <taxon>unclassified sequences</taxon>
        <taxon>metagenomes</taxon>
        <taxon>ecological metagenomes</taxon>
    </lineage>
</organism>
<dbReference type="CDD" id="cd02440">
    <property type="entry name" value="AdoMet_MTases"/>
    <property type="match status" value="1"/>
</dbReference>
<dbReference type="EMBL" id="VSSQ01022898">
    <property type="protein sequence ID" value="MPM69472.1"/>
    <property type="molecule type" value="Genomic_DNA"/>
</dbReference>
<dbReference type="Gene3D" id="3.40.50.150">
    <property type="entry name" value="Vaccinia Virus protein VP39"/>
    <property type="match status" value="1"/>
</dbReference>
<dbReference type="PANTHER" id="PTHR43542:SF1">
    <property type="entry name" value="METHYLTRANSFERASE"/>
    <property type="match status" value="1"/>
</dbReference>
<dbReference type="InterPro" id="IPR002052">
    <property type="entry name" value="DNA_methylase_N6_adenine_CS"/>
</dbReference>
<dbReference type="InterPro" id="IPR004398">
    <property type="entry name" value="RNA_MeTrfase_RsmD"/>
</dbReference>
<keyword evidence="1 3" id="KW-0489">Methyltransferase</keyword>
<accession>A0A645BW24</accession>
<evidence type="ECO:0000256" key="1">
    <source>
        <dbReference type="ARBA" id="ARBA00022603"/>
    </source>
</evidence>
<dbReference type="EC" id="2.1.1.171" evidence="3"/>
<keyword evidence="2 3" id="KW-0808">Transferase</keyword>
<dbReference type="SUPFAM" id="SSF53335">
    <property type="entry name" value="S-adenosyl-L-methionine-dependent methyltransferases"/>
    <property type="match status" value="1"/>
</dbReference>
<gene>
    <name evidence="3" type="primary">rsmD_26</name>
    <name evidence="3" type="ORF">SDC9_116417</name>
</gene>
<dbReference type="Pfam" id="PF03602">
    <property type="entry name" value="Cons_hypoth95"/>
    <property type="match status" value="1"/>
</dbReference>
<dbReference type="PROSITE" id="PS00092">
    <property type="entry name" value="N6_MTASE"/>
    <property type="match status" value="1"/>
</dbReference>
<evidence type="ECO:0000256" key="2">
    <source>
        <dbReference type="ARBA" id="ARBA00022679"/>
    </source>
</evidence>
<protein>
    <submittedName>
        <fullName evidence="3">Ribosomal RNA small subunit methyltransferase D</fullName>
        <ecNumber evidence="3">2.1.1.171</ecNumber>
    </submittedName>
</protein>
<proteinExistence type="predicted"/>